<dbReference type="FunFam" id="3.30.1490.220:FF:000002">
    <property type="entry name" value="Inositol-tetrakisphosphate 1-kinase"/>
    <property type="match status" value="1"/>
</dbReference>
<dbReference type="GO" id="GO:0052725">
    <property type="term" value="F:inositol-1,3,4-trisphosphate 6-kinase activity"/>
    <property type="evidence" value="ECO:0007669"/>
    <property type="project" value="InterPro"/>
</dbReference>
<evidence type="ECO:0000256" key="6">
    <source>
        <dbReference type="ARBA" id="ARBA00022723"/>
    </source>
</evidence>
<comment type="subunit">
    <text evidence="4 11">Monomer.</text>
</comment>
<evidence type="ECO:0000256" key="9">
    <source>
        <dbReference type="ARBA" id="ARBA00022840"/>
    </source>
</evidence>
<evidence type="ECO:0000256" key="2">
    <source>
        <dbReference type="ARBA" id="ARBA00000680"/>
    </source>
</evidence>
<dbReference type="GO" id="GO:0005737">
    <property type="term" value="C:cytoplasm"/>
    <property type="evidence" value="ECO:0007669"/>
    <property type="project" value="TreeGrafter"/>
</dbReference>
<evidence type="ECO:0000256" key="13">
    <source>
        <dbReference type="PIRSR" id="PIRSR038186-2"/>
    </source>
</evidence>
<keyword evidence="7 11" id="KW-0547">Nucleotide-binding</keyword>
<dbReference type="Pfam" id="PF17927">
    <property type="entry name" value="Ins134_P3_kin_N"/>
    <property type="match status" value="1"/>
</dbReference>
<feature type="binding site" evidence="13">
    <location>
        <position position="341"/>
    </location>
    <ligand>
        <name>Mg(2+)</name>
        <dbReference type="ChEBI" id="CHEBI:18420"/>
        <label>2</label>
    </ligand>
</feature>
<comment type="cofactor">
    <cofactor evidence="11 13">
        <name>Mg(2+)</name>
        <dbReference type="ChEBI" id="CHEBI:18420"/>
    </cofactor>
    <text evidence="11 13">Binds 2 magnesium ions per subunit.</text>
</comment>
<name>A0A9Q0C319_9POAL</name>
<comment type="caution">
    <text evidence="15">The sequence shown here is derived from an EMBL/GenBank/DDBJ whole genome shotgun (WGS) entry which is preliminary data.</text>
</comment>
<dbReference type="GO" id="GO:0052726">
    <property type="term" value="F:inositol-1,3,4-trisphosphate 5-kinase activity"/>
    <property type="evidence" value="ECO:0007669"/>
    <property type="project" value="InterPro"/>
</dbReference>
<comment type="catalytic activity">
    <reaction evidence="2">
        <text>1D-myo-inositol 1,3,4-trisphosphate + ATP = 1D-myo-inositol 1,3,4,5-tetrakisphosphate + ADP + H(+)</text>
        <dbReference type="Rhea" id="RHEA:13253"/>
        <dbReference type="ChEBI" id="CHEBI:15378"/>
        <dbReference type="ChEBI" id="CHEBI:30616"/>
        <dbReference type="ChEBI" id="CHEBI:57895"/>
        <dbReference type="ChEBI" id="CHEBI:58414"/>
        <dbReference type="ChEBI" id="CHEBI:456216"/>
        <dbReference type="EC" id="2.7.1.159"/>
    </reaction>
</comment>
<dbReference type="InterPro" id="IPR011761">
    <property type="entry name" value="ATP-grasp"/>
</dbReference>
<dbReference type="InterPro" id="IPR008656">
    <property type="entry name" value="Inositol_tetrakis-P_1-kinase"/>
</dbReference>
<dbReference type="Proteomes" id="UP001151287">
    <property type="component" value="Unassembled WGS sequence"/>
</dbReference>
<feature type="binding site" evidence="12">
    <location>
        <position position="201"/>
    </location>
    <ligand>
        <name>ATP</name>
        <dbReference type="ChEBI" id="CHEBI:30616"/>
    </ligand>
</feature>
<feature type="binding site" evidence="12">
    <location>
        <position position="151"/>
    </location>
    <ligand>
        <name>ATP</name>
        <dbReference type="ChEBI" id="CHEBI:30616"/>
    </ligand>
</feature>
<evidence type="ECO:0000256" key="12">
    <source>
        <dbReference type="PIRSR" id="PIRSR038186-1"/>
    </source>
</evidence>
<comment type="catalytic activity">
    <reaction evidence="1">
        <text>1D-myo-inositol 1,3,4-trisphosphate + ATP = 1D-myo-inositol 1,3,4,6-tetrakisphosphate + ADP + H(+)</text>
        <dbReference type="Rhea" id="RHEA:20940"/>
        <dbReference type="ChEBI" id="CHEBI:15378"/>
        <dbReference type="ChEBI" id="CHEBI:30616"/>
        <dbReference type="ChEBI" id="CHEBI:57660"/>
        <dbReference type="ChEBI" id="CHEBI:58414"/>
        <dbReference type="ChEBI" id="CHEBI:456216"/>
        <dbReference type="EC" id="2.7.1.159"/>
    </reaction>
</comment>
<dbReference type="EMBL" id="JAMQYH010000005">
    <property type="protein sequence ID" value="KAJ1686365.1"/>
    <property type="molecule type" value="Genomic_DNA"/>
</dbReference>
<evidence type="ECO:0000256" key="3">
    <source>
        <dbReference type="ARBA" id="ARBA00009601"/>
    </source>
</evidence>
<keyword evidence="16" id="KW-1185">Reference proteome</keyword>
<comment type="similarity">
    <text evidence="3 11">Belongs to the ITPK1 family.</text>
</comment>
<evidence type="ECO:0000313" key="15">
    <source>
        <dbReference type="EMBL" id="KAJ1686365.1"/>
    </source>
</evidence>
<dbReference type="GO" id="GO:0005524">
    <property type="term" value="F:ATP binding"/>
    <property type="evidence" value="ECO:0007669"/>
    <property type="project" value="UniProtKB-UniRule"/>
</dbReference>
<dbReference type="PANTHER" id="PTHR14217">
    <property type="entry name" value="INOSITOL-TETRAKISPHOSPHATE 1-KINASE"/>
    <property type="match status" value="1"/>
</dbReference>
<organism evidence="15 16">
    <name type="scientific">Rhynchospora breviuscula</name>
    <dbReference type="NCBI Taxonomy" id="2022672"/>
    <lineage>
        <taxon>Eukaryota</taxon>
        <taxon>Viridiplantae</taxon>
        <taxon>Streptophyta</taxon>
        <taxon>Embryophyta</taxon>
        <taxon>Tracheophyta</taxon>
        <taxon>Spermatophyta</taxon>
        <taxon>Magnoliopsida</taxon>
        <taxon>Liliopsida</taxon>
        <taxon>Poales</taxon>
        <taxon>Cyperaceae</taxon>
        <taxon>Cyperoideae</taxon>
        <taxon>Rhynchosporeae</taxon>
        <taxon>Rhynchospora</taxon>
    </lineage>
</organism>
<evidence type="ECO:0000313" key="16">
    <source>
        <dbReference type="Proteomes" id="UP001151287"/>
    </source>
</evidence>
<keyword evidence="10 11" id="KW-0460">Magnesium</keyword>
<evidence type="ECO:0000256" key="10">
    <source>
        <dbReference type="ARBA" id="ARBA00022842"/>
    </source>
</evidence>
<dbReference type="GO" id="GO:0032957">
    <property type="term" value="P:inositol trisphosphate metabolic process"/>
    <property type="evidence" value="ECO:0007669"/>
    <property type="project" value="InterPro"/>
</dbReference>
<dbReference type="Pfam" id="PF05770">
    <property type="entry name" value="Ins134_P3_kin"/>
    <property type="match status" value="1"/>
</dbReference>
<keyword evidence="9 11" id="KW-0067">ATP-binding</keyword>
<dbReference type="GO" id="GO:0047325">
    <property type="term" value="F:inositol-3,4,5,6-tetrakisphosphate 1-kinase activity"/>
    <property type="evidence" value="ECO:0007669"/>
    <property type="project" value="UniProtKB-EC"/>
</dbReference>
<gene>
    <name evidence="15" type="ORF">LUZ63_017755</name>
</gene>
<evidence type="ECO:0000256" key="7">
    <source>
        <dbReference type="ARBA" id="ARBA00022741"/>
    </source>
</evidence>
<dbReference type="PROSITE" id="PS50975">
    <property type="entry name" value="ATP_GRASP"/>
    <property type="match status" value="1"/>
</dbReference>
<feature type="binding site" evidence="12">
    <location>
        <position position="345"/>
    </location>
    <ligand>
        <name>1D-myo-inositol 1,3,4-trisphosphate</name>
        <dbReference type="ChEBI" id="CHEBI:58414"/>
    </ligand>
</feature>
<protein>
    <recommendedName>
        <fullName evidence="11">Inositol-tetrakisphosphate 1-kinase</fullName>
        <ecNumber evidence="11">2.7.1.134</ecNumber>
    </recommendedName>
</protein>
<feature type="binding site" evidence="12">
    <location>
        <position position="212"/>
    </location>
    <ligand>
        <name>1D-myo-inositol 1,3,4-trisphosphate</name>
        <dbReference type="ChEBI" id="CHEBI:58414"/>
    </ligand>
</feature>
<feature type="binding site" evidence="12">
    <location>
        <begin position="233"/>
        <end position="244"/>
    </location>
    <ligand>
        <name>ATP</name>
        <dbReference type="ChEBI" id="CHEBI:30616"/>
    </ligand>
</feature>
<keyword evidence="6 11" id="KW-0479">Metal-binding</keyword>
<accession>A0A9Q0C319</accession>
<evidence type="ECO:0000256" key="5">
    <source>
        <dbReference type="ARBA" id="ARBA00022679"/>
    </source>
</evidence>
<evidence type="ECO:0000256" key="1">
    <source>
        <dbReference type="ARBA" id="ARBA00000399"/>
    </source>
</evidence>
<feature type="binding site" evidence="12">
    <location>
        <position position="244"/>
    </location>
    <ligand>
        <name>1D-myo-inositol 1,3,4-trisphosphate</name>
        <dbReference type="ChEBI" id="CHEBI:58414"/>
    </ligand>
</feature>
<comment type="function">
    <text evidence="11">Kinase that can phosphorylate various inositol polyphosphate such as Ins(3,4,5,6)P4 or Ins(1,3,4)P3.</text>
</comment>
<dbReference type="SUPFAM" id="SSF56059">
    <property type="entry name" value="Glutathione synthetase ATP-binding domain-like"/>
    <property type="match status" value="1"/>
</dbReference>
<dbReference type="EC" id="2.7.1.134" evidence="11"/>
<feature type="binding site" evidence="12">
    <location>
        <position position="116"/>
    </location>
    <ligand>
        <name>1D-myo-inositol 1,3,4-trisphosphate</name>
        <dbReference type="ChEBI" id="CHEBI:58414"/>
    </ligand>
</feature>
<keyword evidence="8 11" id="KW-0418">Kinase</keyword>
<feature type="binding site" evidence="13">
    <location>
        <position position="339"/>
    </location>
    <ligand>
        <name>Mg(2+)</name>
        <dbReference type="ChEBI" id="CHEBI:18420"/>
        <label>1</label>
    </ligand>
</feature>
<feature type="domain" description="ATP-grasp" evidence="14">
    <location>
        <begin position="164"/>
        <end position="369"/>
    </location>
</feature>
<dbReference type="AlphaFoldDB" id="A0A9Q0C319"/>
<dbReference type="PIRSF" id="PIRSF038186">
    <property type="entry name" value="ITPK"/>
    <property type="match status" value="1"/>
</dbReference>
<feature type="binding site" evidence="12">
    <location>
        <position position="75"/>
    </location>
    <ligand>
        <name>1D-myo-inositol 1,3,4-trisphosphate</name>
        <dbReference type="ChEBI" id="CHEBI:58414"/>
    </ligand>
</feature>
<comment type="catalytic activity">
    <reaction evidence="11">
        <text>1D-myo-inositol 3,4,5,6-tetrakisphosphate + ATP = 1D-myo-inositol 1,3,4,5,6-pentakisphosphate + ADP + H(+)</text>
        <dbReference type="Rhea" id="RHEA:12452"/>
        <dbReference type="ChEBI" id="CHEBI:15378"/>
        <dbReference type="ChEBI" id="CHEBI:30616"/>
        <dbReference type="ChEBI" id="CHEBI:57539"/>
        <dbReference type="ChEBI" id="CHEBI:57733"/>
        <dbReference type="ChEBI" id="CHEBI:456216"/>
        <dbReference type="EC" id="2.7.1.134"/>
    </reaction>
</comment>
<dbReference type="InterPro" id="IPR040464">
    <property type="entry name" value="InsP(3)kin_ATP-grasp"/>
</dbReference>
<dbReference type="GO" id="GO:0000287">
    <property type="term" value="F:magnesium ion binding"/>
    <property type="evidence" value="ECO:0007669"/>
    <property type="project" value="InterPro"/>
</dbReference>
<evidence type="ECO:0000256" key="4">
    <source>
        <dbReference type="ARBA" id="ARBA00011245"/>
    </source>
</evidence>
<feature type="binding site" evidence="13">
    <location>
        <position position="324"/>
    </location>
    <ligand>
        <name>Mg(2+)</name>
        <dbReference type="ChEBI" id="CHEBI:18420"/>
        <label>1</label>
    </ligand>
</feature>
<proteinExistence type="inferred from homology"/>
<dbReference type="PANTHER" id="PTHR14217:SF39">
    <property type="entry name" value="INOSITOL-TETRAKISPHOSPHATE 1-KINASE 3"/>
    <property type="match status" value="1"/>
</dbReference>
<sequence length="375" mass="41386">MKVIGDLTGVRGSEMEEVVVEETIVVGSAVAGAEETTVVFAGSDVADENWVIPGSGVAAESERTVVVGFALTKKKVNSFMQPKLLSLARKKGIFFVEIDFNRPLSEQGPFDVILHKLTDEDWRHSLEGFQEEHPEVTILDPPYAIQNVYNRKSMLEEVAALNLSHSYGKVGVPKQLVVTCDPFSIEMEVEKAGLAFPIVAKPLVIDGTAKSHELSLAFDQASLSLLDPPIVLQEFVNHGGVVFKVYIVGDAVKAVRRKSLPNVDRRNLGNTEGIIPFPRVSCAAAPADEANLEPGVAEFPPTALLESLAKELCRRLGLRLFNIDIIRKYGTRDQFYVIDINYFPGFGKMPEYEHIFTDFLLKLVPNKYMKHLACA</sequence>
<keyword evidence="5 11" id="KW-0808">Transferase</keyword>
<reference evidence="15" key="1">
    <citation type="journal article" date="2022" name="Cell">
        <title>Repeat-based holocentromeres influence genome architecture and karyotype evolution.</title>
        <authorList>
            <person name="Hofstatter P.G."/>
            <person name="Thangavel G."/>
            <person name="Lux T."/>
            <person name="Neumann P."/>
            <person name="Vondrak T."/>
            <person name="Novak P."/>
            <person name="Zhang M."/>
            <person name="Costa L."/>
            <person name="Castellani M."/>
            <person name="Scott A."/>
            <person name="Toegelov H."/>
            <person name="Fuchs J."/>
            <person name="Mata-Sucre Y."/>
            <person name="Dias Y."/>
            <person name="Vanzela A.L.L."/>
            <person name="Huettel B."/>
            <person name="Almeida C.C.S."/>
            <person name="Simkova H."/>
            <person name="Souza G."/>
            <person name="Pedrosa-Harand A."/>
            <person name="Macas J."/>
            <person name="Mayer K.F.X."/>
            <person name="Houben A."/>
            <person name="Marques A."/>
        </authorList>
    </citation>
    <scope>NUCLEOTIDE SEQUENCE</scope>
    <source>
        <strain evidence="15">RhyBre1mFocal</strain>
    </source>
</reference>
<evidence type="ECO:0000259" key="14">
    <source>
        <dbReference type="PROSITE" id="PS50975"/>
    </source>
</evidence>
<feature type="binding site" evidence="13">
    <location>
        <position position="339"/>
    </location>
    <ligand>
        <name>Mg(2+)</name>
        <dbReference type="ChEBI" id="CHEBI:18420"/>
        <label>2</label>
    </ligand>
</feature>
<evidence type="ECO:0000256" key="11">
    <source>
        <dbReference type="PIRNR" id="PIRNR038186"/>
    </source>
</evidence>
<dbReference type="Gene3D" id="3.30.1490.220">
    <property type="match status" value="1"/>
</dbReference>
<feature type="binding site" evidence="12">
    <location>
        <position position="259"/>
    </location>
    <ligand>
        <name>ATP</name>
        <dbReference type="ChEBI" id="CHEBI:30616"/>
    </ligand>
</feature>
<dbReference type="Gene3D" id="3.40.50.11370">
    <property type="match status" value="1"/>
</dbReference>
<feature type="binding site" evidence="12">
    <location>
        <position position="341"/>
    </location>
    <ligand>
        <name>1D-myo-inositol 1,3,4-trisphosphate</name>
        <dbReference type="ChEBI" id="CHEBI:58414"/>
    </ligand>
</feature>
<dbReference type="InterPro" id="IPR041429">
    <property type="entry name" value="ITPK1_N"/>
</dbReference>
<evidence type="ECO:0000256" key="8">
    <source>
        <dbReference type="ARBA" id="ARBA00022777"/>
    </source>
</evidence>
<dbReference type="OrthoDB" id="25308at2759"/>